<protein>
    <submittedName>
        <fullName evidence="2">Uncharacterized protein</fullName>
    </submittedName>
</protein>
<gene>
    <name evidence="2" type="ORF">LPLAT_LOCUS14488</name>
</gene>
<name>A0AAV2PAP4_9HYME</name>
<keyword evidence="3" id="KW-1185">Reference proteome</keyword>
<proteinExistence type="predicted"/>
<accession>A0AAV2PAP4</accession>
<organism evidence="2 3">
    <name type="scientific">Lasius platythorax</name>
    <dbReference type="NCBI Taxonomy" id="488582"/>
    <lineage>
        <taxon>Eukaryota</taxon>
        <taxon>Metazoa</taxon>
        <taxon>Ecdysozoa</taxon>
        <taxon>Arthropoda</taxon>
        <taxon>Hexapoda</taxon>
        <taxon>Insecta</taxon>
        <taxon>Pterygota</taxon>
        <taxon>Neoptera</taxon>
        <taxon>Endopterygota</taxon>
        <taxon>Hymenoptera</taxon>
        <taxon>Apocrita</taxon>
        <taxon>Aculeata</taxon>
        <taxon>Formicoidea</taxon>
        <taxon>Formicidae</taxon>
        <taxon>Formicinae</taxon>
        <taxon>Lasius</taxon>
        <taxon>Lasius</taxon>
    </lineage>
</organism>
<evidence type="ECO:0000313" key="2">
    <source>
        <dbReference type="EMBL" id="CAL1689597.1"/>
    </source>
</evidence>
<dbReference type="AlphaFoldDB" id="A0AAV2PAP4"/>
<feature type="compositionally biased region" description="Basic and acidic residues" evidence="1">
    <location>
        <begin position="45"/>
        <end position="59"/>
    </location>
</feature>
<evidence type="ECO:0000256" key="1">
    <source>
        <dbReference type="SAM" id="MobiDB-lite"/>
    </source>
</evidence>
<feature type="region of interest" description="Disordered" evidence="1">
    <location>
        <begin position="1"/>
        <end position="86"/>
    </location>
</feature>
<feature type="compositionally biased region" description="Low complexity" evidence="1">
    <location>
        <begin position="65"/>
        <end position="86"/>
    </location>
</feature>
<sequence length="246" mass="25400">MLEPEVGATTVNLRRGTSLRIPSMSDPSEESELGLCRSGSLKISRTSDADHVVARERVRLTNAESSPSPTSTSSSSSSVASSDRCASCDINSRSFRSTRRHAPASDAPAPEYLARSLLQLGCPAVSMPTPRGGIGSEQPPSSDSDDYTTAHHQGSVGYGQSLDVYTVPKVQVSGPPNADESASVINGSAGSIGARSAPSTPLQAVPDAPQVAGQQSISGSQLTVAGASYPQPPRSPSHAALRCNDR</sequence>
<evidence type="ECO:0000313" key="3">
    <source>
        <dbReference type="Proteomes" id="UP001497644"/>
    </source>
</evidence>
<reference evidence="2" key="1">
    <citation type="submission" date="2024-04" db="EMBL/GenBank/DDBJ databases">
        <authorList>
            <consortium name="Molecular Ecology Group"/>
        </authorList>
    </citation>
    <scope>NUCLEOTIDE SEQUENCE</scope>
</reference>
<feature type="region of interest" description="Disordered" evidence="1">
    <location>
        <begin position="124"/>
        <end position="246"/>
    </location>
</feature>
<dbReference type="EMBL" id="OZ034832">
    <property type="protein sequence ID" value="CAL1689597.1"/>
    <property type="molecule type" value="Genomic_DNA"/>
</dbReference>
<feature type="compositionally biased region" description="Polar residues" evidence="1">
    <location>
        <begin position="212"/>
        <end position="223"/>
    </location>
</feature>
<dbReference type="Proteomes" id="UP001497644">
    <property type="component" value="Chromosome 9"/>
</dbReference>